<dbReference type="OrthoDB" id="1862266at2"/>
<reference evidence="1 2" key="1">
    <citation type="submission" date="2016-10" db="EMBL/GenBank/DDBJ databases">
        <authorList>
            <person name="de Groot N.N."/>
        </authorList>
    </citation>
    <scope>NUCLEOTIDE SEQUENCE [LARGE SCALE GENOMIC DNA]</scope>
    <source>
        <strain evidence="1 2">KH2T6</strain>
    </source>
</reference>
<organism evidence="1 2">
    <name type="scientific">Ruminococcus albus</name>
    <dbReference type="NCBI Taxonomy" id="1264"/>
    <lineage>
        <taxon>Bacteria</taxon>
        <taxon>Bacillati</taxon>
        <taxon>Bacillota</taxon>
        <taxon>Clostridia</taxon>
        <taxon>Eubacteriales</taxon>
        <taxon>Oscillospiraceae</taxon>
        <taxon>Ruminococcus</taxon>
    </lineage>
</organism>
<dbReference type="RefSeq" id="WP_074834371.1">
    <property type="nucleotide sequence ID" value="NZ_FOAT01000012.1"/>
</dbReference>
<dbReference type="EMBL" id="FOAT01000012">
    <property type="protein sequence ID" value="SEL13555.1"/>
    <property type="molecule type" value="Genomic_DNA"/>
</dbReference>
<name>A0A1H7MSA1_RUMAL</name>
<dbReference type="Proteomes" id="UP000186015">
    <property type="component" value="Unassembled WGS sequence"/>
</dbReference>
<gene>
    <name evidence="1" type="ORF">SAMN05216469_112103</name>
</gene>
<proteinExistence type="predicted"/>
<evidence type="ECO:0000313" key="1">
    <source>
        <dbReference type="EMBL" id="SEL13555.1"/>
    </source>
</evidence>
<sequence>MNKATVNNELLPCPFCGREVTIKKRCLKDWRGEVTMRYYRIACSCGAGTHKEYKTEKAVVNVWNRRARHG</sequence>
<dbReference type="AlphaFoldDB" id="A0A1H7MSA1"/>
<dbReference type="Pfam" id="PF14354">
    <property type="entry name" value="Lar_restr_allev"/>
    <property type="match status" value="1"/>
</dbReference>
<evidence type="ECO:0000313" key="2">
    <source>
        <dbReference type="Proteomes" id="UP000186015"/>
    </source>
</evidence>
<protein>
    <submittedName>
        <fullName evidence="1">Restriction alleviation protein, Lar family</fullName>
    </submittedName>
</protein>
<accession>A0A1H7MSA1</accession>